<dbReference type="AlphaFoldDB" id="A0A409W3T5"/>
<evidence type="ECO:0000256" key="1">
    <source>
        <dbReference type="ARBA" id="ARBA00000707"/>
    </source>
</evidence>
<dbReference type="PROSITE" id="PS50802">
    <property type="entry name" value="OTU"/>
    <property type="match status" value="1"/>
</dbReference>
<comment type="catalytic activity">
    <reaction evidence="1">
        <text>Thiol-dependent hydrolysis of ester, thioester, amide, peptide and isopeptide bonds formed by the C-terminal Gly of ubiquitin (a 76-residue protein attached to proteins as an intracellular targeting signal).</text>
        <dbReference type="EC" id="3.4.19.12"/>
    </reaction>
</comment>
<evidence type="ECO:0000256" key="3">
    <source>
        <dbReference type="ARBA" id="ARBA00022670"/>
    </source>
</evidence>
<dbReference type="Proteomes" id="UP000284842">
    <property type="component" value="Unassembled WGS sequence"/>
</dbReference>
<organism evidence="9 10">
    <name type="scientific">Panaeolus cyanescens</name>
    <dbReference type="NCBI Taxonomy" id="181874"/>
    <lineage>
        <taxon>Eukaryota</taxon>
        <taxon>Fungi</taxon>
        <taxon>Dikarya</taxon>
        <taxon>Basidiomycota</taxon>
        <taxon>Agaricomycotina</taxon>
        <taxon>Agaricomycetes</taxon>
        <taxon>Agaricomycetidae</taxon>
        <taxon>Agaricales</taxon>
        <taxon>Agaricineae</taxon>
        <taxon>Galeropsidaceae</taxon>
        <taxon>Panaeolus</taxon>
    </lineage>
</organism>
<dbReference type="PANTHER" id="PTHR12931:SF15">
    <property type="entry name" value="UBIQUITIN THIOESTERASE OTUBAIN-LIKE"/>
    <property type="match status" value="1"/>
</dbReference>
<dbReference type="GO" id="GO:0006508">
    <property type="term" value="P:proteolysis"/>
    <property type="evidence" value="ECO:0007669"/>
    <property type="project" value="UniProtKB-KW"/>
</dbReference>
<evidence type="ECO:0000256" key="5">
    <source>
        <dbReference type="ARBA" id="ARBA00022801"/>
    </source>
</evidence>
<feature type="region of interest" description="Disordered" evidence="7">
    <location>
        <begin position="1"/>
        <end position="47"/>
    </location>
</feature>
<dbReference type="InterPro" id="IPR042467">
    <property type="entry name" value="Peptidase_C65_otubain_sub2"/>
</dbReference>
<dbReference type="EC" id="3.4.19.12" evidence="2"/>
<reference evidence="9 10" key="1">
    <citation type="journal article" date="2018" name="Evol. Lett.">
        <title>Horizontal gene cluster transfer increased hallucinogenic mushroom diversity.</title>
        <authorList>
            <person name="Reynolds H.T."/>
            <person name="Vijayakumar V."/>
            <person name="Gluck-Thaler E."/>
            <person name="Korotkin H.B."/>
            <person name="Matheny P.B."/>
            <person name="Slot J.C."/>
        </authorList>
    </citation>
    <scope>NUCLEOTIDE SEQUENCE [LARGE SCALE GENOMIC DNA]</scope>
    <source>
        <strain evidence="9 10">2629</strain>
    </source>
</reference>
<keyword evidence="10" id="KW-1185">Reference proteome</keyword>
<evidence type="ECO:0000256" key="7">
    <source>
        <dbReference type="SAM" id="MobiDB-lite"/>
    </source>
</evidence>
<comment type="caution">
    <text evidence="9">The sequence shown here is derived from an EMBL/GenBank/DDBJ whole genome shotgun (WGS) entry which is preliminary data.</text>
</comment>
<dbReference type="InParanoid" id="A0A409W3T5"/>
<dbReference type="GO" id="GO:0071108">
    <property type="term" value="P:protein K48-linked deubiquitination"/>
    <property type="evidence" value="ECO:0007669"/>
    <property type="project" value="TreeGrafter"/>
</dbReference>
<gene>
    <name evidence="9" type="ORF">CVT24_010023</name>
</gene>
<feature type="compositionally biased region" description="Low complexity" evidence="7">
    <location>
        <begin position="35"/>
        <end position="47"/>
    </location>
</feature>
<evidence type="ECO:0000313" key="10">
    <source>
        <dbReference type="Proteomes" id="UP000284842"/>
    </source>
</evidence>
<keyword evidence="4" id="KW-0833">Ubl conjugation pathway</keyword>
<evidence type="ECO:0000259" key="8">
    <source>
        <dbReference type="PROSITE" id="PS50802"/>
    </source>
</evidence>
<dbReference type="EMBL" id="NHTK01005830">
    <property type="protein sequence ID" value="PPQ73204.1"/>
    <property type="molecule type" value="Genomic_DNA"/>
</dbReference>
<dbReference type="PANTHER" id="PTHR12931">
    <property type="entry name" value="UBIQUITIN THIOLESTERASE PROTEIN OTUB"/>
    <property type="match status" value="1"/>
</dbReference>
<dbReference type="Gene3D" id="3.30.200.60">
    <property type="entry name" value="Peptidase C65 Otubain, subdomain 1"/>
    <property type="match status" value="1"/>
</dbReference>
<evidence type="ECO:0000256" key="2">
    <source>
        <dbReference type="ARBA" id="ARBA00012759"/>
    </source>
</evidence>
<dbReference type="GO" id="GO:0004843">
    <property type="term" value="F:cysteine-type deubiquitinase activity"/>
    <property type="evidence" value="ECO:0007669"/>
    <property type="project" value="UniProtKB-EC"/>
</dbReference>
<name>A0A409W3T5_9AGAR</name>
<dbReference type="Gene3D" id="1.20.1300.20">
    <property type="entry name" value="Peptidase C65 Otubain, subdomain 2"/>
    <property type="match status" value="1"/>
</dbReference>
<dbReference type="InterPro" id="IPR038765">
    <property type="entry name" value="Papain-like_cys_pep_sf"/>
</dbReference>
<dbReference type="InterPro" id="IPR019400">
    <property type="entry name" value="Peptidase_C65_otubain"/>
</dbReference>
<sequence>MSFNRNSFGSPSSSNFNFNAASGEPLSSGLGTPQLPSTPRPLRVRPLPLESPGIYDFMDPNLTPIDQELKAGGFGMFPSHVASPGRGSPSIRGGGTGGGDGRGDDGERGGGGGGLLSFSNPELEGYTSAQLYDLNQALLNDSVPTRPLIDIITPMTTLRTEYESGTNNNFIGQIDWLIENGYRFVRRTRGDGDCFYRSLAFAYISSLIHSPDIELSVARALSTLAQTPELLDSAGIEKMVYEDFYDEVVGVVERVVRGEGGGKGMDDEELLKAFQDPESESPTACLLFIIYGRVDDTLVASNAIVIYLRFVTSAHIRMNPDQYEGFVVHPDTREPMDVDSYCANFVQAMGKEADNVEIQALTSILHLNVDVLYLNGGARDRVDVIEFRGDVDAGAEPVRLLYRPGHYDVLLKG</sequence>
<dbReference type="GO" id="GO:0005634">
    <property type="term" value="C:nucleus"/>
    <property type="evidence" value="ECO:0007669"/>
    <property type="project" value="TreeGrafter"/>
</dbReference>
<protein>
    <recommendedName>
        <fullName evidence="2">ubiquitinyl hydrolase 1</fullName>
        <ecNumber evidence="2">3.4.19.12</ecNumber>
    </recommendedName>
</protein>
<feature type="domain" description="OTU" evidence="8">
    <location>
        <begin position="183"/>
        <end position="413"/>
    </location>
</feature>
<keyword evidence="6" id="KW-0788">Thiol protease</keyword>
<dbReference type="InterPro" id="IPR003323">
    <property type="entry name" value="OTU_dom"/>
</dbReference>
<feature type="region of interest" description="Disordered" evidence="7">
    <location>
        <begin position="76"/>
        <end position="115"/>
    </location>
</feature>
<dbReference type="GO" id="GO:0043130">
    <property type="term" value="F:ubiquitin binding"/>
    <property type="evidence" value="ECO:0007669"/>
    <property type="project" value="TreeGrafter"/>
</dbReference>
<evidence type="ECO:0000313" key="9">
    <source>
        <dbReference type="EMBL" id="PPQ73204.1"/>
    </source>
</evidence>
<dbReference type="STRING" id="181874.A0A409W3T5"/>
<evidence type="ECO:0000256" key="6">
    <source>
        <dbReference type="ARBA" id="ARBA00022807"/>
    </source>
</evidence>
<dbReference type="InterPro" id="IPR042468">
    <property type="entry name" value="Peptidase_C65_otubain_sub1"/>
</dbReference>
<dbReference type="CDD" id="cd22749">
    <property type="entry name" value="Otubain_C65"/>
    <property type="match status" value="1"/>
</dbReference>
<evidence type="ECO:0000256" key="4">
    <source>
        <dbReference type="ARBA" id="ARBA00022786"/>
    </source>
</evidence>
<accession>A0A409W3T5</accession>
<dbReference type="Pfam" id="PF10275">
    <property type="entry name" value="Peptidase_C65"/>
    <property type="match status" value="2"/>
</dbReference>
<keyword evidence="3" id="KW-0645">Protease</keyword>
<keyword evidence="5" id="KW-0378">Hydrolase</keyword>
<feature type="compositionally biased region" description="Low complexity" evidence="7">
    <location>
        <begin position="1"/>
        <end position="23"/>
    </location>
</feature>
<dbReference type="OrthoDB" id="18915at2759"/>
<proteinExistence type="predicted"/>
<dbReference type="SUPFAM" id="SSF54001">
    <property type="entry name" value="Cysteine proteinases"/>
    <property type="match status" value="1"/>
</dbReference>